<dbReference type="UniPathway" id="UPA00074">
    <property type="reaction ID" value="UER00132"/>
</dbReference>
<dbReference type="OrthoDB" id="9768878at2"/>
<dbReference type="Pfam" id="PF08328">
    <property type="entry name" value="ASL_C"/>
    <property type="match status" value="1"/>
</dbReference>
<dbReference type="InterPro" id="IPR004769">
    <property type="entry name" value="Pur_lyase"/>
</dbReference>
<dbReference type="InterPro" id="IPR022761">
    <property type="entry name" value="Fumarate_lyase_N"/>
</dbReference>
<evidence type="ECO:0000259" key="15">
    <source>
        <dbReference type="Pfam" id="PF08328"/>
    </source>
</evidence>
<sequence length="477" mass="51304">MSDSAWTPLAADPTIALGPLDGRYRGEVAPLVDHLSEAALNRARLHVEVEWLIHLTEVGAIPGAPTLSEAEKTYLRDVVASFGPDQIAELGAIEAETRHDVKAVEYFLKRRMSAAADVLGETSLPAASELVHIFCTSEDINNLSYAITIRSAVTEVWLPAARKVSDAVAHLAREHAATPMLARTHGQPATPVTLGKELAVLAHRLRRQIARIEQDEFLGKINGATGTYGAHAISVPGTDWEAVAGAFVERLGLTWNPLTTQIESHDWQAELYADLARFNRVLHNLATDVWTYISLGYFVQNLAAQGSTGSSTMPHKVNPIRFENAEANLEVSCSLLDNLSATLVTSRLQRDLTDSSSQRTIGVAFGHSLLAIGNVTRGLAGLDVNAEAMAADLEGNWEVLGEAVQSAMRAAGIAGATGMADPYERLKELTRGRRVSGADMRAFIGDLGLPDDVAQRLLALTPVSYTGYAERLVGHLA</sequence>
<evidence type="ECO:0000313" key="17">
    <source>
        <dbReference type="Proteomes" id="UP000224915"/>
    </source>
</evidence>
<dbReference type="GO" id="GO:0004018">
    <property type="term" value="F:N6-(1,2-dicarboxyethyl)AMP AMP-lyase (fumarate-forming) activity"/>
    <property type="evidence" value="ECO:0007669"/>
    <property type="project" value="UniProtKB-UniRule"/>
</dbReference>
<comment type="similarity">
    <text evidence="3 13">Belongs to the lyase 1 family. Adenylosuccinate lyase subfamily.</text>
</comment>
<comment type="function">
    <text evidence="9">Catalyzes two reactions in de novo purine nucleotide biosynthesis. Catalyzes the breakdown of 5-aminoimidazole- (N-succinylocarboxamide) ribotide (SAICAR or 2-[5-amino-1-(5-phospho-beta-D-ribosyl)imidazole-4-carboxamido]succinate) to 5-aminoimidazole-4-carboxamide ribotide (AICAR or 5-amino-1-(5-phospho-beta-D-ribosyl)imidazole-4-carboxamide) and fumarate, and of adenylosuccinate (ADS or N(6)-(1,2-dicarboxyethyl)-AMP) to adenosine monophosphate (AMP) and fumarate.</text>
</comment>
<dbReference type="PANTHER" id="PTHR43411:SF1">
    <property type="entry name" value="ADENYLOSUCCINATE LYASE"/>
    <property type="match status" value="1"/>
</dbReference>
<dbReference type="Pfam" id="PF00206">
    <property type="entry name" value="Lyase_1"/>
    <property type="match status" value="1"/>
</dbReference>
<evidence type="ECO:0000256" key="6">
    <source>
        <dbReference type="ARBA" id="ARBA00022755"/>
    </source>
</evidence>
<evidence type="ECO:0000256" key="3">
    <source>
        <dbReference type="ARBA" id="ARBA00008273"/>
    </source>
</evidence>
<accession>A0A2A9D3V6</accession>
<proteinExistence type="inferred from homology"/>
<gene>
    <name evidence="16" type="ORF">ATL40_2691</name>
</gene>
<reference evidence="16 17" key="1">
    <citation type="submission" date="2017-10" db="EMBL/GenBank/DDBJ databases">
        <title>Sequencing the genomes of 1000 actinobacteria strains.</title>
        <authorList>
            <person name="Klenk H.-P."/>
        </authorList>
    </citation>
    <scope>NUCLEOTIDE SEQUENCE [LARGE SCALE GENOMIC DNA]</scope>
    <source>
        <strain evidence="16 17">DSM 21801</strain>
    </source>
</reference>
<dbReference type="GO" id="GO:0044208">
    <property type="term" value="P:'de novo' AMP biosynthetic process"/>
    <property type="evidence" value="ECO:0007669"/>
    <property type="project" value="UniProtKB-UniPathway"/>
</dbReference>
<dbReference type="SUPFAM" id="SSF48557">
    <property type="entry name" value="L-aspartase-like"/>
    <property type="match status" value="1"/>
</dbReference>
<dbReference type="InterPro" id="IPR013539">
    <property type="entry name" value="PurB_C"/>
</dbReference>
<dbReference type="InterPro" id="IPR024083">
    <property type="entry name" value="Fumarase/histidase_N"/>
</dbReference>
<dbReference type="GO" id="GO:0070626">
    <property type="term" value="F:(S)-2-(5-amino-1-(5-phospho-D-ribosyl)imidazole-4-carboxamido) succinate lyase (fumarate-forming) activity"/>
    <property type="evidence" value="ECO:0007669"/>
    <property type="project" value="RHEA"/>
</dbReference>
<dbReference type="NCBIfam" id="TIGR00928">
    <property type="entry name" value="purB"/>
    <property type="match status" value="1"/>
</dbReference>
<evidence type="ECO:0000256" key="11">
    <source>
        <dbReference type="ARBA" id="ARBA00049115"/>
    </source>
</evidence>
<dbReference type="Gene3D" id="1.10.40.30">
    <property type="entry name" value="Fumarase/aspartase (C-terminal domain)"/>
    <property type="match status" value="1"/>
</dbReference>
<evidence type="ECO:0000256" key="2">
    <source>
        <dbReference type="ARBA" id="ARBA00004734"/>
    </source>
</evidence>
<comment type="catalytic activity">
    <reaction evidence="8">
        <text>(2S)-2-[5-amino-1-(5-phospho-beta-D-ribosyl)imidazole-4-carboxamido]succinate = 5-amino-1-(5-phospho-beta-D-ribosyl)imidazole-4-carboxamide + fumarate</text>
        <dbReference type="Rhea" id="RHEA:23920"/>
        <dbReference type="ChEBI" id="CHEBI:29806"/>
        <dbReference type="ChEBI" id="CHEBI:58443"/>
        <dbReference type="ChEBI" id="CHEBI:58475"/>
        <dbReference type="EC" id="4.3.2.2"/>
    </reaction>
    <physiologicalReaction direction="left-to-right" evidence="8">
        <dbReference type="Rhea" id="RHEA:23921"/>
    </physiologicalReaction>
</comment>
<keyword evidence="6 13" id="KW-0658">Purine biosynthesis</keyword>
<dbReference type="InterPro" id="IPR008948">
    <property type="entry name" value="L-Aspartase-like"/>
</dbReference>
<dbReference type="InterPro" id="IPR000362">
    <property type="entry name" value="Fumarate_lyase_fam"/>
</dbReference>
<evidence type="ECO:0000256" key="12">
    <source>
        <dbReference type="NCBIfam" id="TIGR00928"/>
    </source>
</evidence>
<comment type="pathway">
    <text evidence="1 13">Purine metabolism; IMP biosynthesis via de novo pathway; 5-amino-1-(5-phospho-D-ribosyl)imidazole-4-carboxamide from 5-amino-1-(5-phospho-D-ribosyl)imidazole-4-carboxylate: step 2/2.</text>
</comment>
<evidence type="ECO:0000256" key="7">
    <source>
        <dbReference type="ARBA" id="ARBA00023239"/>
    </source>
</evidence>
<dbReference type="EC" id="4.3.2.2" evidence="4 12"/>
<dbReference type="InterPro" id="IPR020557">
    <property type="entry name" value="Fumarate_lyase_CS"/>
</dbReference>
<evidence type="ECO:0000256" key="5">
    <source>
        <dbReference type="ARBA" id="ARBA00017058"/>
    </source>
</evidence>
<comment type="pathway">
    <text evidence="2 13">Purine metabolism; AMP biosynthesis via de novo pathway; AMP from IMP: step 2/2.</text>
</comment>
<feature type="domain" description="Fumarate lyase N-terminal" evidence="14">
    <location>
        <begin position="22"/>
        <end position="325"/>
    </location>
</feature>
<dbReference type="Gene3D" id="1.20.200.10">
    <property type="entry name" value="Fumarase/aspartase (Central domain)"/>
    <property type="match status" value="1"/>
</dbReference>
<keyword evidence="7 13" id="KW-0456">Lyase</keyword>
<dbReference type="InterPro" id="IPR047136">
    <property type="entry name" value="PurB_bact"/>
</dbReference>
<organism evidence="16 17">
    <name type="scientific">Serinibacter salmoneus</name>
    <dbReference type="NCBI Taxonomy" id="556530"/>
    <lineage>
        <taxon>Bacteria</taxon>
        <taxon>Bacillati</taxon>
        <taxon>Actinomycetota</taxon>
        <taxon>Actinomycetes</taxon>
        <taxon>Micrococcales</taxon>
        <taxon>Beutenbergiaceae</taxon>
        <taxon>Serinibacter</taxon>
    </lineage>
</organism>
<dbReference type="UniPathway" id="UPA00075">
    <property type="reaction ID" value="UER00336"/>
</dbReference>
<keyword evidence="17" id="KW-1185">Reference proteome</keyword>
<dbReference type="Gene3D" id="1.10.275.10">
    <property type="entry name" value="Fumarase/aspartase (N-terminal domain)"/>
    <property type="match status" value="1"/>
</dbReference>
<evidence type="ECO:0000256" key="13">
    <source>
        <dbReference type="RuleBase" id="RU361172"/>
    </source>
</evidence>
<protein>
    <recommendedName>
        <fullName evidence="5 12">Adenylosuccinate lyase</fullName>
        <shortName evidence="13">ASL</shortName>
        <ecNumber evidence="4 12">4.3.2.2</ecNumber>
    </recommendedName>
    <alternativeName>
        <fullName evidence="10 13">Adenylosuccinase</fullName>
    </alternativeName>
</protein>
<comment type="catalytic activity">
    <reaction evidence="11">
        <text>N(6)-(1,2-dicarboxyethyl)-AMP = fumarate + AMP</text>
        <dbReference type="Rhea" id="RHEA:16853"/>
        <dbReference type="ChEBI" id="CHEBI:29806"/>
        <dbReference type="ChEBI" id="CHEBI:57567"/>
        <dbReference type="ChEBI" id="CHEBI:456215"/>
        <dbReference type="EC" id="4.3.2.2"/>
    </reaction>
    <physiologicalReaction direction="left-to-right" evidence="11">
        <dbReference type="Rhea" id="RHEA:16854"/>
    </physiologicalReaction>
</comment>
<dbReference type="Proteomes" id="UP000224915">
    <property type="component" value="Unassembled WGS sequence"/>
</dbReference>
<dbReference type="NCBIfam" id="NF006764">
    <property type="entry name" value="PRK09285.1"/>
    <property type="match status" value="1"/>
</dbReference>
<evidence type="ECO:0000256" key="8">
    <source>
        <dbReference type="ARBA" id="ARBA00024477"/>
    </source>
</evidence>
<dbReference type="RefSeq" id="WP_098469964.1">
    <property type="nucleotide sequence ID" value="NZ_PDJD01000001.1"/>
</dbReference>
<dbReference type="PRINTS" id="PR00149">
    <property type="entry name" value="FUMRATELYASE"/>
</dbReference>
<dbReference type="EMBL" id="PDJD01000001">
    <property type="protein sequence ID" value="PFG21071.1"/>
    <property type="molecule type" value="Genomic_DNA"/>
</dbReference>
<name>A0A2A9D3V6_9MICO</name>
<evidence type="ECO:0000259" key="14">
    <source>
        <dbReference type="Pfam" id="PF00206"/>
    </source>
</evidence>
<evidence type="ECO:0000256" key="1">
    <source>
        <dbReference type="ARBA" id="ARBA00004706"/>
    </source>
</evidence>
<evidence type="ECO:0000256" key="10">
    <source>
        <dbReference type="ARBA" id="ARBA00030717"/>
    </source>
</evidence>
<dbReference type="GO" id="GO:0006189">
    <property type="term" value="P:'de novo' IMP biosynthetic process"/>
    <property type="evidence" value="ECO:0007669"/>
    <property type="project" value="UniProtKB-UniPathway"/>
</dbReference>
<comment type="caution">
    <text evidence="16">The sequence shown here is derived from an EMBL/GenBank/DDBJ whole genome shotgun (WGS) entry which is preliminary data.</text>
</comment>
<dbReference type="PROSITE" id="PS00163">
    <property type="entry name" value="FUMARATE_LYASES"/>
    <property type="match status" value="1"/>
</dbReference>
<dbReference type="PANTHER" id="PTHR43411">
    <property type="entry name" value="ADENYLOSUCCINATE LYASE"/>
    <property type="match status" value="1"/>
</dbReference>
<evidence type="ECO:0000313" key="16">
    <source>
        <dbReference type="EMBL" id="PFG21071.1"/>
    </source>
</evidence>
<feature type="domain" description="Adenylosuccinate lyase PurB C-terminal" evidence="15">
    <location>
        <begin position="346"/>
        <end position="466"/>
    </location>
</feature>
<dbReference type="AlphaFoldDB" id="A0A2A9D3V6"/>
<evidence type="ECO:0000256" key="4">
    <source>
        <dbReference type="ARBA" id="ARBA00012339"/>
    </source>
</evidence>
<evidence type="ECO:0000256" key="9">
    <source>
        <dbReference type="ARBA" id="ARBA00025012"/>
    </source>
</evidence>